<dbReference type="Gene3D" id="3.90.550.10">
    <property type="entry name" value="Spore Coat Polysaccharide Biosynthesis Protein SpsA, Chain A"/>
    <property type="match status" value="1"/>
</dbReference>
<dbReference type="PANTHER" id="PTHR22916:SF3">
    <property type="entry name" value="UDP-GLCNAC:BETAGAL BETA-1,3-N-ACETYLGLUCOSAMINYLTRANSFERASE-LIKE PROTEIN 1"/>
    <property type="match status" value="1"/>
</dbReference>
<feature type="domain" description="Glycosyltransferase 2-like" evidence="1">
    <location>
        <begin position="14"/>
        <end position="153"/>
    </location>
</feature>
<keyword evidence="2" id="KW-0808">Transferase</keyword>
<evidence type="ECO:0000313" key="3">
    <source>
        <dbReference type="Proteomes" id="UP000230821"/>
    </source>
</evidence>
<dbReference type="Pfam" id="PF00535">
    <property type="entry name" value="Glycos_transf_2"/>
    <property type="match status" value="1"/>
</dbReference>
<organism evidence="2 3">
    <name type="scientific">candidate division KSB3 bacterium</name>
    <dbReference type="NCBI Taxonomy" id="2044937"/>
    <lineage>
        <taxon>Bacteria</taxon>
        <taxon>candidate division KSB3</taxon>
    </lineage>
</organism>
<accession>A0A2G6KAT4</accession>
<dbReference type="EMBL" id="PDSK01000124">
    <property type="protein sequence ID" value="PIE31909.1"/>
    <property type="molecule type" value="Genomic_DNA"/>
</dbReference>
<dbReference type="GO" id="GO:0016758">
    <property type="term" value="F:hexosyltransferase activity"/>
    <property type="evidence" value="ECO:0007669"/>
    <property type="project" value="UniProtKB-ARBA"/>
</dbReference>
<dbReference type="InterPro" id="IPR029044">
    <property type="entry name" value="Nucleotide-diphossugar_trans"/>
</dbReference>
<name>A0A2G6KAT4_9BACT</name>
<dbReference type="PANTHER" id="PTHR22916">
    <property type="entry name" value="GLYCOSYLTRANSFERASE"/>
    <property type="match status" value="1"/>
</dbReference>
<sequence>MNEPEVTLTTPTVSILLPNLNNRDFLEERLRTIVEQTYADWELIVIDGYSDDGAWELIGEFAARDPRFRISQAPPKGVYAALNRAIQLARGEYVYLAMSDDTMTLDCLDRMVSALEAYPDCEVCHCCLQIIDETGNELEDWRQFESVRFYGERINRLHVRKAPLDGILHCALYMMYCSLTQLLLRRSIFQKVGLFPTSHGSIGDFEWNMRVGLACNILHVPETLATWRRHSTQATDAAFLHSANFHARLCEMITATLPMLALYEPALYKRIRLSRLLLPYRQRQCIIGMGEQQGWKQKITYLLRFMLISPRCSIDFILNRFQGKLRYLDNIAYIQQELERLNLDIEDYVELC</sequence>
<proteinExistence type="predicted"/>
<reference evidence="2 3" key="1">
    <citation type="submission" date="2017-10" db="EMBL/GenBank/DDBJ databases">
        <title>Novel microbial diversity and functional potential in the marine mammal oral microbiome.</title>
        <authorList>
            <person name="Dudek N.K."/>
            <person name="Sun C.L."/>
            <person name="Burstein D."/>
            <person name="Kantor R.S."/>
            <person name="Aliaga Goltsman D.S."/>
            <person name="Bik E.M."/>
            <person name="Thomas B.C."/>
            <person name="Banfield J.F."/>
            <person name="Relman D.A."/>
        </authorList>
    </citation>
    <scope>NUCLEOTIDE SEQUENCE [LARGE SCALE GENOMIC DNA]</scope>
    <source>
        <strain evidence="2">DOLJORAL78_47_16</strain>
    </source>
</reference>
<dbReference type="InterPro" id="IPR001173">
    <property type="entry name" value="Glyco_trans_2-like"/>
</dbReference>
<evidence type="ECO:0000259" key="1">
    <source>
        <dbReference type="Pfam" id="PF00535"/>
    </source>
</evidence>
<dbReference type="Proteomes" id="UP000230821">
    <property type="component" value="Unassembled WGS sequence"/>
</dbReference>
<evidence type="ECO:0000313" key="2">
    <source>
        <dbReference type="EMBL" id="PIE31909.1"/>
    </source>
</evidence>
<comment type="caution">
    <text evidence="2">The sequence shown here is derived from an EMBL/GenBank/DDBJ whole genome shotgun (WGS) entry which is preliminary data.</text>
</comment>
<dbReference type="SUPFAM" id="SSF53448">
    <property type="entry name" value="Nucleotide-diphospho-sugar transferases"/>
    <property type="match status" value="1"/>
</dbReference>
<dbReference type="AlphaFoldDB" id="A0A2G6KAT4"/>
<gene>
    <name evidence="2" type="ORF">CSA56_16975</name>
</gene>
<protein>
    <submittedName>
        <fullName evidence="2">Glycosyl transferase family 2</fullName>
    </submittedName>
</protein>